<proteinExistence type="predicted"/>
<evidence type="ECO:0000313" key="3">
    <source>
        <dbReference type="Proteomes" id="UP001485043"/>
    </source>
</evidence>
<feature type="compositionally biased region" description="Low complexity" evidence="1">
    <location>
        <begin position="232"/>
        <end position="253"/>
    </location>
</feature>
<feature type="region of interest" description="Disordered" evidence="1">
    <location>
        <begin position="278"/>
        <end position="321"/>
    </location>
</feature>
<evidence type="ECO:0000313" key="2">
    <source>
        <dbReference type="EMBL" id="KAK9833370.1"/>
    </source>
</evidence>
<protein>
    <submittedName>
        <fullName evidence="2">Uncharacterized protein</fullName>
    </submittedName>
</protein>
<dbReference type="AlphaFoldDB" id="A0AAW1RH01"/>
<dbReference type="Pfam" id="PF08737">
    <property type="entry name" value="Rgp1"/>
    <property type="match status" value="1"/>
</dbReference>
<feature type="region of interest" description="Disordered" evidence="1">
    <location>
        <begin position="203"/>
        <end position="260"/>
    </location>
</feature>
<name>A0AAW1RH01_9CHLO</name>
<feature type="compositionally biased region" description="Polar residues" evidence="1">
    <location>
        <begin position="284"/>
        <end position="295"/>
    </location>
</feature>
<dbReference type="InterPro" id="IPR014848">
    <property type="entry name" value="Rgp1"/>
</dbReference>
<sequence>MGAKLYVRPDRQAYRAGEVLTVYFEVVAEATSTTDDAIAIASLEVDCGGIEKVDTSWVAGGYQANVAPVEKDGRRVSRMLFKSRRLRLLSECQLACGKRRILAARLQLPQHLPPSFKGVAARYIYTLDACAPGKDPQRRVLKEVAVRLPLTIWPPPQADAAVRRIAAMPIPAGEDAQLTPITYSLGIRDVPWEFQELNLEAVSSNSTPKRAPPVSHQQLQPPLNWHRQEPLSAESKPSSSGSSSKSPFAAGSKPLERQRAQEDDALLTRSLLTADGTAALDADSPQQSMAPSVPSSHDMATEAALASDESSAEDGGRKAALSPTASAGMLAKLQLHPPLEGCLQPGATLAGLLDFRLARDAAARSPAAPSCLQVIVLLETEECVGQEWRPASRKSSYPSIRKVYDEHQELTPDTLLTHFMFSLPMDAPASFANPVLSLRWVLRFEFTASFLPAQSAWSLSAPSRTTEQISWALPVLVRHPDAA</sequence>
<accession>A0AAW1RH01</accession>
<dbReference type="EMBL" id="JALJOV010002176">
    <property type="protein sequence ID" value="KAK9833370.1"/>
    <property type="molecule type" value="Genomic_DNA"/>
</dbReference>
<keyword evidence="3" id="KW-1185">Reference proteome</keyword>
<organism evidence="2 3">
    <name type="scientific">Apatococcus fuscideae</name>
    <dbReference type="NCBI Taxonomy" id="2026836"/>
    <lineage>
        <taxon>Eukaryota</taxon>
        <taxon>Viridiplantae</taxon>
        <taxon>Chlorophyta</taxon>
        <taxon>core chlorophytes</taxon>
        <taxon>Trebouxiophyceae</taxon>
        <taxon>Chlorellales</taxon>
        <taxon>Chlorellaceae</taxon>
        <taxon>Apatococcus</taxon>
    </lineage>
</organism>
<dbReference type="Proteomes" id="UP001485043">
    <property type="component" value="Unassembled WGS sequence"/>
</dbReference>
<evidence type="ECO:0000256" key="1">
    <source>
        <dbReference type="SAM" id="MobiDB-lite"/>
    </source>
</evidence>
<gene>
    <name evidence="2" type="ORF">WJX84_010908</name>
</gene>
<comment type="caution">
    <text evidence="2">The sequence shown here is derived from an EMBL/GenBank/DDBJ whole genome shotgun (WGS) entry which is preliminary data.</text>
</comment>
<dbReference type="PANTHER" id="PTHR12507">
    <property type="entry name" value="REDUCED GROWTH PHENOTYPE 1 RGP1, YEAST -RELATED"/>
    <property type="match status" value="1"/>
</dbReference>
<reference evidence="2 3" key="1">
    <citation type="journal article" date="2024" name="Nat. Commun.">
        <title>Phylogenomics reveals the evolutionary origins of lichenization in chlorophyte algae.</title>
        <authorList>
            <person name="Puginier C."/>
            <person name="Libourel C."/>
            <person name="Otte J."/>
            <person name="Skaloud P."/>
            <person name="Haon M."/>
            <person name="Grisel S."/>
            <person name="Petersen M."/>
            <person name="Berrin J.G."/>
            <person name="Delaux P.M."/>
            <person name="Dal Grande F."/>
            <person name="Keller J."/>
        </authorList>
    </citation>
    <scope>NUCLEOTIDE SEQUENCE [LARGE SCALE GENOMIC DNA]</scope>
    <source>
        <strain evidence="2 3">SAG 2523</strain>
    </source>
</reference>